<dbReference type="SUPFAM" id="SSF52540">
    <property type="entry name" value="P-loop containing nucleoside triphosphate hydrolases"/>
    <property type="match status" value="1"/>
</dbReference>
<evidence type="ECO:0000259" key="3">
    <source>
        <dbReference type="PROSITE" id="PS50238"/>
    </source>
</evidence>
<dbReference type="InterPro" id="IPR039007">
    <property type="entry name" value="pG1"/>
</dbReference>
<evidence type="ECO:0000313" key="7">
    <source>
        <dbReference type="Proteomes" id="UP000825002"/>
    </source>
</evidence>
<proteinExistence type="predicted"/>
<dbReference type="InterPro" id="IPR036517">
    <property type="entry name" value="FF_domain_sf"/>
</dbReference>
<feature type="compositionally biased region" description="Basic and acidic residues" evidence="1">
    <location>
        <begin position="1988"/>
        <end position="2008"/>
    </location>
</feature>
<feature type="domain" description="PG1 pseudoGTPase" evidence="4">
    <location>
        <begin position="610"/>
        <end position="773"/>
    </location>
</feature>
<feature type="region of interest" description="Disordered" evidence="1">
    <location>
        <begin position="1537"/>
        <end position="1583"/>
    </location>
</feature>
<feature type="region of interest" description="Disordered" evidence="1">
    <location>
        <begin position="1383"/>
        <end position="1407"/>
    </location>
</feature>
<feature type="compositionally biased region" description="Basic and acidic residues" evidence="1">
    <location>
        <begin position="1717"/>
        <end position="1745"/>
    </location>
</feature>
<dbReference type="Gene3D" id="3.40.50.300">
    <property type="entry name" value="P-loop containing nucleotide triphosphate hydrolases"/>
    <property type="match status" value="1"/>
</dbReference>
<feature type="compositionally biased region" description="Acidic residues" evidence="1">
    <location>
        <begin position="1562"/>
        <end position="1577"/>
    </location>
</feature>
<organism evidence="6 7">
    <name type="scientific">Fragariocoptes setiger</name>
    <dbReference type="NCBI Taxonomy" id="1670756"/>
    <lineage>
        <taxon>Eukaryota</taxon>
        <taxon>Metazoa</taxon>
        <taxon>Ecdysozoa</taxon>
        <taxon>Arthropoda</taxon>
        <taxon>Chelicerata</taxon>
        <taxon>Arachnida</taxon>
        <taxon>Acari</taxon>
        <taxon>Acariformes</taxon>
        <taxon>Trombidiformes</taxon>
        <taxon>Prostigmata</taxon>
        <taxon>Eupodina</taxon>
        <taxon>Eriophyoidea</taxon>
        <taxon>Phytoptidae</taxon>
        <taxon>Fragariocoptes</taxon>
    </lineage>
</organism>
<comment type="caution">
    <text evidence="6">The sequence shown here is derived from an EMBL/GenBank/DDBJ whole genome shotgun (WGS) entry which is preliminary data.</text>
</comment>
<dbReference type="InterPro" id="IPR032835">
    <property type="entry name" value="RhoGAP-FF1"/>
</dbReference>
<dbReference type="Gene3D" id="1.10.555.10">
    <property type="entry name" value="Rho GTPase activation protein"/>
    <property type="match status" value="1"/>
</dbReference>
<feature type="region of interest" description="Disordered" evidence="1">
    <location>
        <begin position="1952"/>
        <end position="2008"/>
    </location>
</feature>
<sequence>MSKKQNDARGVFNISVVGLSGTERDKGPIGIGKSCLCNRFIKSAADDYYTDHISVLSQTDFSGRVVNNDHWLYWGSVVKSYEGVDLAFNVIEQTEFVDDSCFQTFKSGKTEPYHKRCAATRLISAEKLMYICKSQLGVEREYEQKYLPDGKFNVDGFLCLFDVSEVQGRNVQMQVETTAQILTNLVKTKKPIVFVTTKNDESNDFLVREAERLISRKEFRGAIPMLETSAHEDVNVVSAFIVCSQLIDRTRGKLKIVPYFEAYRSHKDLLDAVGDAYLGLIRSTVVDYRSTWQQVCIKLSHNPEFLHYSYLHGLDKATSVFNCHVRRLRDEFIARKAQIYIKLFPEVMDEMLPKELLAKLPEDDSLNAWNSVKTNLRSHPSFGQYFFDIPANVQWQEVDLIHNTGDNRIPTTWLESREAKHLFEQRMIYFINERRRQVMKDMFSSMLSKVKMPVGKPFSELRPLFNGSECTEMLNDQELFEIYADHQRNLLEQARANFQELLLENTEHLHHLTSTNQMITQDDIITINSMLQHDERFQALEKFDQERTLMIIRYLSFIHSPVSQQCHSFPYCVETDIEKLLFSKAANLITGNDQGHSIISPGESWIFTIIGPRRPSQQLLLAFNVLNSRVAKERQIKISFTVIDRVEDVQAYSSNFTQVDQRPRGCFCIFTNRRSLEYVAECLEHLPSPTIEYQTSDRSKRVPIIVLFAADIGLNESEIRIVEQEGRQFSEAFHYPFMNVTAIDQYKQHQQNIYSNSGGPISNECASLDYSYVESAFSVIKETVVKRICFMQLTSRHELQPRRSPDLNLLMCCCCGDPFSMDNFMSQLFLSSSFCYITSPRSICLKRLVNGEEIYIGITITSYSHGALEHRDDLLHGFILICSSRRKASLAVMNAFSFNIACTPIQVIVVKEKSNHGSNNDQDDEELNQELIEEAKAAAERLSGRFMVFESLTYESPGVRVPTIHHLKQLDNFIKLALERKPSIEKAFEMDSEQLSSHENLNQIEEPLRPQRTTRPMMRYKQALAQSLVPPNASNMSSEDDLDELEMNRLNDASDESEVYSTLSSNHTEDQLIKPSSVKKHSIEGEFYWQKSTFMSALITLSLFLFTHLLSSLIHVLIYCPPTINYLFAHYSSLNLLLFLLNFFGCHYYQIQSYTKSNYMFTTCEDFYANRPLPPVPPVSSYISITDGINNRLDLGLGVHSLMHNHSSGNYNQSDGAVASYTTQMLPSFNRLGGDVDGPSYGKSFTLANEGQQSNELNNFASSSMLYPVCDSNLIGASGARLFRRDDAGVDLNFNNPSYLPHHSLNMALAPTHSGEEDGASNFTSDLLPPPITRYLSYDEPDYHQISNDVGRIFNQHFPMSVDQTSNISSVLTNNHRSAYHPTTASESFDFGSSSHEQRLSGNTHRVRSRREILDEHQQRLQQRAAQIESLLTASKERLAASLQSQQLHNFRQQLVFDKESCRSDEAHGISTLAPVLPSPASTATYEFSHNEVDFGQPSQSSNSLKHREHIDQIGLNSGKSLMTTCVESGEAVCQVKEDENERKQVDFSDSSCEDKDKDGKQEDDDEEEEDDNFSENDGDKEIVESIHTNPTDRYFHQDSCSIDACDDNEQTDLIAWSRDKRAYSVDEVELYENNATLEQDTQPRKESRANTTHSDDRPKPGKLDLKQFNNITDAIGRLNVRPSRDASRNDQLSPVVIDNEVDQAASSQGHRFFKSSKTECKSSKSRKSKDPSIKKGKQTRHELEQPSQCNRGSTEDRIANLKSDKKDISKFSASKSTYDESGPKIDYEMSQKLSDKYAHFSRLGSSQLETSTGVDFVAAPESLAPTAQSTSHVKQSSFSGVSQSPRTATAFSARGSSATKHKMMQHHQTRLQNHGIAVAPPQVPNLGAEPGVEFDNKKSLSGSSNEKANELPSDFEMSPITRRHLTTSAAQHKDSTELTKSREAAIRQLNEILANKPSNRTSLGRHPPDRRSCIDDSVASSRKDKKKQRDDEKLQKRRQKEEEKQRRAEMKAFKKSKANAGLMTLDPTDGIPLFVKRCIEFIEAEGLDAEGLYRVPGNRAHVDMFVQKFESNPLVTMVEMANIPVNAVATALKDFLSKKYGPIIPKDLMDELTEIAQIENKHERLASLKKFTSNLPLQSFRLLKYLFSHFVKVMENHRLNSMDSKNLAICWWPTLLPIQFSDMQMFEQMRPHLEEWVQTMIDQFAFMFDDNYGSN</sequence>
<evidence type="ECO:0000313" key="6">
    <source>
        <dbReference type="EMBL" id="KAG9510932.1"/>
    </source>
</evidence>
<dbReference type="PANTHER" id="PTHR46005:SF4">
    <property type="entry name" value="RHO GTPASE-ACTIVATING PROTEIN 190"/>
    <property type="match status" value="1"/>
</dbReference>
<feature type="compositionally biased region" description="Basic and acidic residues" evidence="1">
    <location>
        <begin position="1642"/>
        <end position="1666"/>
    </location>
</feature>
<dbReference type="Pfam" id="PF19518">
    <property type="entry name" value="RhoGAP_pG1_pG2"/>
    <property type="match status" value="1"/>
</dbReference>
<protein>
    <submittedName>
        <fullName evidence="6">Rho GTPase-activating protein 190</fullName>
    </submittedName>
</protein>
<dbReference type="Pfam" id="PF23083">
    <property type="entry name" value="FF_RHG35_4th"/>
    <property type="match status" value="1"/>
</dbReference>
<gene>
    <name evidence="6" type="primary">RhoGAPp190</name>
    <name evidence="6" type="ORF">GZH46_00514</name>
</gene>
<reference evidence="6 7" key="1">
    <citation type="submission" date="2020-10" db="EMBL/GenBank/DDBJ databases">
        <authorList>
            <person name="Klimov P.B."/>
            <person name="Dyachkov S.M."/>
            <person name="Chetverikov P.E."/>
        </authorList>
    </citation>
    <scope>NUCLEOTIDE SEQUENCE [LARGE SCALE GENOMIC DNA]</scope>
    <source>
        <strain evidence="6">BMOC 18-1129-001#AD2665</strain>
        <tissue evidence="6">Entire mites</tissue>
    </source>
</reference>
<dbReference type="PANTHER" id="PTHR46005">
    <property type="entry name" value="RHO GTPASE-ACTIVATING PROTEIN 190"/>
    <property type="match status" value="1"/>
</dbReference>
<evidence type="ECO:0000256" key="2">
    <source>
        <dbReference type="SAM" id="Phobius"/>
    </source>
</evidence>
<feature type="transmembrane region" description="Helical" evidence="2">
    <location>
        <begin position="1131"/>
        <end position="1151"/>
    </location>
</feature>
<dbReference type="InterPro" id="IPR057284">
    <property type="entry name" value="FF_RHG35_4th"/>
</dbReference>
<feature type="non-terminal residue" evidence="6">
    <location>
        <position position="1"/>
    </location>
</feature>
<feature type="compositionally biased region" description="Polar residues" evidence="1">
    <location>
        <begin position="1383"/>
        <end position="1404"/>
    </location>
</feature>
<dbReference type="InterPro" id="IPR027417">
    <property type="entry name" value="P-loop_NTPase"/>
</dbReference>
<evidence type="ECO:0000259" key="4">
    <source>
        <dbReference type="PROSITE" id="PS51852"/>
    </source>
</evidence>
<dbReference type="SMART" id="SM00324">
    <property type="entry name" value="RhoGAP"/>
    <property type="match status" value="1"/>
</dbReference>
<dbReference type="InterPro" id="IPR008936">
    <property type="entry name" value="Rho_GTPase_activation_prot"/>
</dbReference>
<feature type="compositionally biased region" description="Basic and acidic residues" evidence="1">
    <location>
        <begin position="1537"/>
        <end position="1561"/>
    </location>
</feature>
<dbReference type="PROSITE" id="PS51852">
    <property type="entry name" value="PG1"/>
    <property type="match status" value="1"/>
</dbReference>
<feature type="domain" description="Rho-GAP" evidence="3">
    <location>
        <begin position="2024"/>
        <end position="2209"/>
    </location>
</feature>
<evidence type="ECO:0000256" key="1">
    <source>
        <dbReference type="SAM" id="MobiDB-lite"/>
    </source>
</evidence>
<keyword evidence="2" id="KW-0812">Transmembrane</keyword>
<evidence type="ECO:0000259" key="5">
    <source>
        <dbReference type="PROSITE" id="PS51853"/>
    </source>
</evidence>
<dbReference type="InterPro" id="IPR039006">
    <property type="entry name" value="RhoGAP_pG2"/>
</dbReference>
<dbReference type="SUPFAM" id="SSF48350">
    <property type="entry name" value="GTPase activation domain, GAP"/>
    <property type="match status" value="1"/>
</dbReference>
<accession>A0ABQ7SC19</accession>
<dbReference type="Proteomes" id="UP000825002">
    <property type="component" value="Unassembled WGS sequence"/>
</dbReference>
<dbReference type="InterPro" id="IPR000198">
    <property type="entry name" value="RhoGAP_dom"/>
</dbReference>
<feature type="transmembrane region" description="Helical" evidence="2">
    <location>
        <begin position="1094"/>
        <end position="1119"/>
    </location>
</feature>
<dbReference type="Gene3D" id="1.10.10.440">
    <property type="entry name" value="FF domain"/>
    <property type="match status" value="2"/>
</dbReference>
<dbReference type="PROSITE" id="PS50238">
    <property type="entry name" value="RHOGAP"/>
    <property type="match status" value="1"/>
</dbReference>
<feature type="region of interest" description="Disordered" evidence="1">
    <location>
        <begin position="1826"/>
        <end position="1850"/>
    </location>
</feature>
<feature type="region of interest" description="Disordered" evidence="1">
    <location>
        <begin position="1882"/>
        <end position="1919"/>
    </location>
</feature>
<name>A0ABQ7SC19_9ACAR</name>
<dbReference type="InterPro" id="IPR051978">
    <property type="entry name" value="Rho-GAP_domain"/>
</dbReference>
<keyword evidence="2" id="KW-1133">Transmembrane helix</keyword>
<keyword evidence="7" id="KW-1185">Reference proteome</keyword>
<dbReference type="EMBL" id="JAIFTH010000052">
    <property type="protein sequence ID" value="KAG9510932.1"/>
    <property type="molecule type" value="Genomic_DNA"/>
</dbReference>
<keyword evidence="2" id="KW-0472">Membrane</keyword>
<feature type="domain" description="PG2 pseudoGTPase" evidence="5">
    <location>
        <begin position="808"/>
        <end position="983"/>
    </location>
</feature>
<dbReference type="Pfam" id="PF16512">
    <property type="entry name" value="RhoGAP-FF1"/>
    <property type="match status" value="1"/>
</dbReference>
<dbReference type="PROSITE" id="PS51853">
    <property type="entry name" value="PG2"/>
    <property type="match status" value="1"/>
</dbReference>
<dbReference type="InterPro" id="IPR045786">
    <property type="entry name" value="RhoGAP_pG1_pG2"/>
</dbReference>
<feature type="region of interest" description="Disordered" evidence="1">
    <location>
        <begin position="1634"/>
        <end position="1757"/>
    </location>
</feature>
<dbReference type="Pfam" id="PF00620">
    <property type="entry name" value="RhoGAP"/>
    <property type="match status" value="1"/>
</dbReference>